<accession>A0AC58LMF2</accession>
<name>A0AC58LMF2_CASCN</name>
<keyword evidence="1" id="KW-1185">Reference proteome</keyword>
<protein>
    <submittedName>
        <fullName evidence="2">Histone H2B type W-T-like</fullName>
    </submittedName>
</protein>
<gene>
    <name evidence="2" type="primary">LOC141419435</name>
</gene>
<organism evidence="1 2">
    <name type="scientific">Castor canadensis</name>
    <name type="common">American beaver</name>
    <dbReference type="NCBI Taxonomy" id="51338"/>
    <lineage>
        <taxon>Eukaryota</taxon>
        <taxon>Metazoa</taxon>
        <taxon>Chordata</taxon>
        <taxon>Craniata</taxon>
        <taxon>Vertebrata</taxon>
        <taxon>Euteleostomi</taxon>
        <taxon>Mammalia</taxon>
        <taxon>Eutheria</taxon>
        <taxon>Euarchontoglires</taxon>
        <taxon>Glires</taxon>
        <taxon>Rodentia</taxon>
        <taxon>Castorimorpha</taxon>
        <taxon>Castoridae</taxon>
        <taxon>Castor</taxon>
    </lineage>
</organism>
<sequence>MAKQSLDKSAETTTEMLSEEDLVPQETEETNSTSQTQEKPRHHHPHHHPGCGDSLEAYFPWVLKMCQRGLTLSQETMGIMDSCVHDMLDGIASEAGHLSCQANHSTITASDIQKAVHLLLPREVSNKAVH</sequence>
<evidence type="ECO:0000313" key="1">
    <source>
        <dbReference type="Proteomes" id="UP001732720"/>
    </source>
</evidence>
<dbReference type="Proteomes" id="UP001732720">
    <property type="component" value="Chromosome X"/>
</dbReference>
<dbReference type="RefSeq" id="XP_073918329.1">
    <property type="nucleotide sequence ID" value="XM_074062228.1"/>
</dbReference>
<reference evidence="2" key="1">
    <citation type="submission" date="2025-08" db="UniProtKB">
        <authorList>
            <consortium name="RefSeq"/>
        </authorList>
    </citation>
    <scope>IDENTIFICATION</scope>
</reference>
<evidence type="ECO:0000313" key="2">
    <source>
        <dbReference type="RefSeq" id="XP_073918329.1"/>
    </source>
</evidence>
<proteinExistence type="predicted"/>